<reference evidence="2" key="1">
    <citation type="submission" date="2022-11" db="UniProtKB">
        <authorList>
            <consortium name="WormBaseParasite"/>
        </authorList>
    </citation>
    <scope>IDENTIFICATION</scope>
</reference>
<organism evidence="1 2">
    <name type="scientific">Panagrolaimus sp. ES5</name>
    <dbReference type="NCBI Taxonomy" id="591445"/>
    <lineage>
        <taxon>Eukaryota</taxon>
        <taxon>Metazoa</taxon>
        <taxon>Ecdysozoa</taxon>
        <taxon>Nematoda</taxon>
        <taxon>Chromadorea</taxon>
        <taxon>Rhabditida</taxon>
        <taxon>Tylenchina</taxon>
        <taxon>Panagrolaimomorpha</taxon>
        <taxon>Panagrolaimoidea</taxon>
        <taxon>Panagrolaimidae</taxon>
        <taxon>Panagrolaimus</taxon>
    </lineage>
</organism>
<accession>A0AC34F4V4</accession>
<sequence>MILRWTLVIIFCTNLRGCVAILNIENEIIEVKTNISSFISVTAVDDMLDNELFSKAIDVLSLIPDPTATMRDKNKVLKRLDDLKQTFMGGICEINSNIGSFICFGR</sequence>
<evidence type="ECO:0000313" key="2">
    <source>
        <dbReference type="WBParaSite" id="ES5_v2.g12155.t1"/>
    </source>
</evidence>
<dbReference type="Proteomes" id="UP000887579">
    <property type="component" value="Unplaced"/>
</dbReference>
<protein>
    <submittedName>
        <fullName evidence="2">Uncharacterized protein</fullName>
    </submittedName>
</protein>
<proteinExistence type="predicted"/>
<name>A0AC34F4V4_9BILA</name>
<evidence type="ECO:0000313" key="1">
    <source>
        <dbReference type="Proteomes" id="UP000887579"/>
    </source>
</evidence>
<dbReference type="WBParaSite" id="ES5_v2.g12155.t1">
    <property type="protein sequence ID" value="ES5_v2.g12155.t1"/>
    <property type="gene ID" value="ES5_v2.g12155"/>
</dbReference>